<accession>A0A6C0AFZ7</accession>
<evidence type="ECO:0000313" key="1">
    <source>
        <dbReference type="EMBL" id="QHS78714.1"/>
    </source>
</evidence>
<protein>
    <submittedName>
        <fullName evidence="1">Uncharacterized protein</fullName>
    </submittedName>
</protein>
<dbReference type="AlphaFoldDB" id="A0A6C0AFZ7"/>
<name>A0A6C0AFZ7_9ZZZZ</name>
<proteinExistence type="predicted"/>
<sequence>MIRNNMKFLLYILLNIYAIFSSNSLHLSTKNYPTKVFVRLELKHMTPILNTLSTYTTAKFSQANSTTKEMFASYCQKIREAQYFMNAQPEKLIYMGWIPLMNDARMIKFRDYKKPRRNDNIDIPYRKVPTYFIFIEPNYQTNTLIIQKIINNPTIDIDIDVSELKKDLVSMAKDINATLDFNPLKSFDNGRWFLILSESKMLECTQ</sequence>
<organism evidence="1">
    <name type="scientific">viral metagenome</name>
    <dbReference type="NCBI Taxonomy" id="1070528"/>
    <lineage>
        <taxon>unclassified sequences</taxon>
        <taxon>metagenomes</taxon>
        <taxon>organismal metagenomes</taxon>
    </lineage>
</organism>
<reference evidence="1" key="1">
    <citation type="journal article" date="2020" name="Nature">
        <title>Giant virus diversity and host interactions through global metagenomics.</title>
        <authorList>
            <person name="Schulz F."/>
            <person name="Roux S."/>
            <person name="Paez-Espino D."/>
            <person name="Jungbluth S."/>
            <person name="Walsh D.A."/>
            <person name="Denef V.J."/>
            <person name="McMahon K.D."/>
            <person name="Konstantinidis K.T."/>
            <person name="Eloe-Fadrosh E.A."/>
            <person name="Kyrpides N.C."/>
            <person name="Woyke T."/>
        </authorList>
    </citation>
    <scope>NUCLEOTIDE SEQUENCE</scope>
    <source>
        <strain evidence="1">GVMAG-S-1024976-23</strain>
    </source>
</reference>
<dbReference type="EMBL" id="MN740602">
    <property type="protein sequence ID" value="QHS78714.1"/>
    <property type="molecule type" value="Genomic_DNA"/>
</dbReference>